<dbReference type="EMBL" id="BAAAFD010000002">
    <property type="protein sequence ID" value="GAA0854471.1"/>
    <property type="molecule type" value="Genomic_DNA"/>
</dbReference>
<evidence type="ECO:0000313" key="3">
    <source>
        <dbReference type="Proteomes" id="UP001500359"/>
    </source>
</evidence>
<feature type="signal peptide" evidence="1">
    <location>
        <begin position="1"/>
        <end position="22"/>
    </location>
</feature>
<gene>
    <name evidence="2" type="ORF">GCM10009114_10340</name>
</gene>
<protein>
    <submittedName>
        <fullName evidence="2">Uncharacterized protein</fullName>
    </submittedName>
</protein>
<name>A0ABP3WQZ3_9ALTE</name>
<comment type="caution">
    <text evidence="2">The sequence shown here is derived from an EMBL/GenBank/DDBJ whole genome shotgun (WGS) entry which is preliminary data.</text>
</comment>
<evidence type="ECO:0000256" key="1">
    <source>
        <dbReference type="SAM" id="SignalP"/>
    </source>
</evidence>
<evidence type="ECO:0000313" key="2">
    <source>
        <dbReference type="EMBL" id="GAA0854471.1"/>
    </source>
</evidence>
<feature type="chain" id="PRO_5046696396" evidence="1">
    <location>
        <begin position="23"/>
        <end position="305"/>
    </location>
</feature>
<keyword evidence="3" id="KW-1185">Reference proteome</keyword>
<dbReference type="Proteomes" id="UP001500359">
    <property type="component" value="Unassembled WGS sequence"/>
</dbReference>
<reference evidence="3" key="1">
    <citation type="journal article" date="2019" name="Int. J. Syst. Evol. Microbiol.">
        <title>The Global Catalogue of Microorganisms (GCM) 10K type strain sequencing project: providing services to taxonomists for standard genome sequencing and annotation.</title>
        <authorList>
            <consortium name="The Broad Institute Genomics Platform"/>
            <consortium name="The Broad Institute Genome Sequencing Center for Infectious Disease"/>
            <person name="Wu L."/>
            <person name="Ma J."/>
        </authorList>
    </citation>
    <scope>NUCLEOTIDE SEQUENCE [LARGE SCALE GENOMIC DNA]</scope>
    <source>
        <strain evidence="3">JCM 15896</strain>
    </source>
</reference>
<accession>A0ABP3WQZ3</accession>
<dbReference type="RefSeq" id="WP_343857214.1">
    <property type="nucleotide sequence ID" value="NZ_BAAAFD010000002.1"/>
</dbReference>
<proteinExistence type="predicted"/>
<keyword evidence="1" id="KW-0732">Signal</keyword>
<organism evidence="2 3">
    <name type="scientific">Aliiglaciecola litoralis</name>
    <dbReference type="NCBI Taxonomy" id="582857"/>
    <lineage>
        <taxon>Bacteria</taxon>
        <taxon>Pseudomonadati</taxon>
        <taxon>Pseudomonadota</taxon>
        <taxon>Gammaproteobacteria</taxon>
        <taxon>Alteromonadales</taxon>
        <taxon>Alteromonadaceae</taxon>
        <taxon>Aliiglaciecola</taxon>
    </lineage>
</organism>
<sequence>MRKTGIFAVSLSFLLFSSASQGQENDEVWIDTMHKSISESVMDSAQWFDNFFAKANKQEDQHALGEVRLRLGWEPRSRELNEFEAKLKVRVKLPNLKNRVDLILSDYEDNPDDKVRAGRVNDINRQDNFSLALRYKNKPDSGLSHRLGFGRRFQYFAKSRYRDTANILPDLNLRYDASIYYYNRDGFGSDLGLGLDYDYSKEMLLRFENRFYFRDKSKDWLWQHSWQALQQINDRTAVVYGYYIEGLSRPNYRLEEYLLSVKFRRNTQREWLFYDIEPFILWRRDENFSASFGIALRIEGFFGER</sequence>